<protein>
    <submittedName>
        <fullName evidence="1">Uncharacterized protein</fullName>
    </submittedName>
</protein>
<accession>A0AAD4F122</accession>
<comment type="caution">
    <text evidence="1">The sequence shown here is derived from an EMBL/GenBank/DDBJ whole genome shotgun (WGS) entry which is preliminary data.</text>
</comment>
<gene>
    <name evidence="1" type="ORF">NEMBOFW57_001049</name>
</gene>
<keyword evidence="2" id="KW-1185">Reference proteome</keyword>
<evidence type="ECO:0000313" key="1">
    <source>
        <dbReference type="EMBL" id="KAG7291040.1"/>
    </source>
</evidence>
<dbReference type="Proteomes" id="UP001197093">
    <property type="component" value="Unassembled WGS sequence"/>
</dbReference>
<evidence type="ECO:0000313" key="2">
    <source>
        <dbReference type="Proteomes" id="UP001197093"/>
    </source>
</evidence>
<reference evidence="1" key="1">
    <citation type="submission" date="2023-02" db="EMBL/GenBank/DDBJ databases">
        <authorList>
            <person name="Palmer J.M."/>
        </authorList>
    </citation>
    <scope>NUCLEOTIDE SEQUENCE</scope>
    <source>
        <strain evidence="1">FW57</strain>
    </source>
</reference>
<proteinExistence type="predicted"/>
<name>A0AAD4F122_9PEZI</name>
<sequence>MQLKFAALKTSESNAPWLVTPTLKEAETEASKLEEFKLVTSRSQRDQRIQRNLKQRQQDKDIRVQNITSKTF</sequence>
<dbReference type="EMBL" id="JAHCVI010000001">
    <property type="protein sequence ID" value="KAG7291040.1"/>
    <property type="molecule type" value="Genomic_DNA"/>
</dbReference>
<dbReference type="AlphaFoldDB" id="A0AAD4F122"/>
<organism evidence="1 2">
    <name type="scientific">Staphylotrichum longicolle</name>
    <dbReference type="NCBI Taxonomy" id="669026"/>
    <lineage>
        <taxon>Eukaryota</taxon>
        <taxon>Fungi</taxon>
        <taxon>Dikarya</taxon>
        <taxon>Ascomycota</taxon>
        <taxon>Pezizomycotina</taxon>
        <taxon>Sordariomycetes</taxon>
        <taxon>Sordariomycetidae</taxon>
        <taxon>Sordariales</taxon>
        <taxon>Chaetomiaceae</taxon>
        <taxon>Staphylotrichum</taxon>
    </lineage>
</organism>